<comment type="similarity">
    <text evidence="2">Belongs to the chromate ion transporter (CHR) (TC 2.A.51) family.</text>
</comment>
<feature type="transmembrane region" description="Helical" evidence="7">
    <location>
        <begin position="115"/>
        <end position="133"/>
    </location>
</feature>
<organism evidence="8 9">
    <name type="scientific">Halarsenatibacter silvermanii</name>
    <dbReference type="NCBI Taxonomy" id="321763"/>
    <lineage>
        <taxon>Bacteria</taxon>
        <taxon>Bacillati</taxon>
        <taxon>Bacillota</taxon>
        <taxon>Clostridia</taxon>
        <taxon>Halanaerobiales</taxon>
        <taxon>Halarsenatibacteraceae</taxon>
        <taxon>Halarsenatibacter</taxon>
    </lineage>
</organism>
<gene>
    <name evidence="8" type="ORF">SAMN04488692_10579</name>
</gene>
<comment type="subcellular location">
    <subcellularLocation>
        <location evidence="1">Cell membrane</location>
        <topology evidence="1">Multi-pass membrane protein</topology>
    </subcellularLocation>
</comment>
<sequence length="171" mass="18602">MLIRLFWAFFKVGALAIGGSYTFYPLLEREIVKNYGWLSMEEFINVAGFSQAAPGPISIKYAVYVGYEVAGIIGILAASLGVMLPAVILMMLVVKGFSRYQNHPGFEGFLRGVRLATLGLILFFAWEMSTALTPELKGIFLAAAAFFGLLAFNLPPGFVLIFGGVLGLTIF</sequence>
<keyword evidence="3" id="KW-1003">Cell membrane</keyword>
<evidence type="ECO:0000256" key="5">
    <source>
        <dbReference type="ARBA" id="ARBA00022989"/>
    </source>
</evidence>
<dbReference type="InterPro" id="IPR052518">
    <property type="entry name" value="CHR_Transporter"/>
</dbReference>
<dbReference type="EMBL" id="FNGO01000005">
    <property type="protein sequence ID" value="SDL51953.1"/>
    <property type="molecule type" value="Genomic_DNA"/>
</dbReference>
<feature type="transmembrane region" description="Helical" evidence="7">
    <location>
        <begin position="139"/>
        <end position="168"/>
    </location>
</feature>
<evidence type="ECO:0000256" key="4">
    <source>
        <dbReference type="ARBA" id="ARBA00022692"/>
    </source>
</evidence>
<reference evidence="8 9" key="1">
    <citation type="submission" date="2016-10" db="EMBL/GenBank/DDBJ databases">
        <authorList>
            <person name="de Groot N.N."/>
        </authorList>
    </citation>
    <scope>NUCLEOTIDE SEQUENCE [LARGE SCALE GENOMIC DNA]</scope>
    <source>
        <strain evidence="8 9">SLAS-1</strain>
    </source>
</reference>
<keyword evidence="5 7" id="KW-1133">Transmembrane helix</keyword>
<evidence type="ECO:0000256" key="6">
    <source>
        <dbReference type="ARBA" id="ARBA00023136"/>
    </source>
</evidence>
<dbReference type="RefSeq" id="WP_159429805.1">
    <property type="nucleotide sequence ID" value="NZ_FNGO01000005.1"/>
</dbReference>
<feature type="transmembrane region" description="Helical" evidence="7">
    <location>
        <begin position="5"/>
        <end position="24"/>
    </location>
</feature>
<keyword evidence="9" id="KW-1185">Reference proteome</keyword>
<evidence type="ECO:0000313" key="8">
    <source>
        <dbReference type="EMBL" id="SDL51953.1"/>
    </source>
</evidence>
<protein>
    <submittedName>
        <fullName evidence="8">Chromate transporter</fullName>
    </submittedName>
</protein>
<dbReference type="GO" id="GO:0005886">
    <property type="term" value="C:plasma membrane"/>
    <property type="evidence" value="ECO:0007669"/>
    <property type="project" value="UniProtKB-SubCell"/>
</dbReference>
<dbReference type="OrthoDB" id="9788907at2"/>
<dbReference type="Pfam" id="PF02417">
    <property type="entry name" value="Chromate_transp"/>
    <property type="match status" value="1"/>
</dbReference>
<dbReference type="GO" id="GO:0015109">
    <property type="term" value="F:chromate transmembrane transporter activity"/>
    <property type="evidence" value="ECO:0007669"/>
    <property type="project" value="InterPro"/>
</dbReference>
<evidence type="ECO:0000256" key="3">
    <source>
        <dbReference type="ARBA" id="ARBA00022475"/>
    </source>
</evidence>
<feature type="transmembrane region" description="Helical" evidence="7">
    <location>
        <begin position="69"/>
        <end position="94"/>
    </location>
</feature>
<proteinExistence type="inferred from homology"/>
<dbReference type="PANTHER" id="PTHR43663">
    <property type="entry name" value="CHROMATE TRANSPORT PROTEIN-RELATED"/>
    <property type="match status" value="1"/>
</dbReference>
<evidence type="ECO:0000256" key="2">
    <source>
        <dbReference type="ARBA" id="ARBA00005262"/>
    </source>
</evidence>
<evidence type="ECO:0000256" key="7">
    <source>
        <dbReference type="SAM" id="Phobius"/>
    </source>
</evidence>
<keyword evidence="6 7" id="KW-0472">Membrane</keyword>
<keyword evidence="4 7" id="KW-0812">Transmembrane</keyword>
<dbReference type="InterPro" id="IPR003370">
    <property type="entry name" value="Chromate_transpt"/>
</dbReference>
<dbReference type="STRING" id="321763.SAMN04488692_10579"/>
<dbReference type="Proteomes" id="UP000199476">
    <property type="component" value="Unassembled WGS sequence"/>
</dbReference>
<evidence type="ECO:0000313" key="9">
    <source>
        <dbReference type="Proteomes" id="UP000199476"/>
    </source>
</evidence>
<dbReference type="AlphaFoldDB" id="A0A1G9KR28"/>
<name>A0A1G9KR28_9FIRM</name>
<evidence type="ECO:0000256" key="1">
    <source>
        <dbReference type="ARBA" id="ARBA00004651"/>
    </source>
</evidence>
<accession>A0A1G9KR28</accession>
<dbReference type="PANTHER" id="PTHR43663:SF1">
    <property type="entry name" value="CHROMATE TRANSPORTER"/>
    <property type="match status" value="1"/>
</dbReference>